<keyword evidence="2" id="KW-1185">Reference proteome</keyword>
<accession>A0ABR2C665</accession>
<reference evidence="1 2" key="1">
    <citation type="journal article" date="2024" name="G3 (Bethesda)">
        <title>Genome assembly of Hibiscus sabdariffa L. provides insights into metabolisms of medicinal natural products.</title>
        <authorList>
            <person name="Kim T."/>
        </authorList>
    </citation>
    <scope>NUCLEOTIDE SEQUENCE [LARGE SCALE GENOMIC DNA]</scope>
    <source>
        <strain evidence="1">TK-2024</strain>
        <tissue evidence="1">Old leaves</tissue>
    </source>
</reference>
<organism evidence="1 2">
    <name type="scientific">Hibiscus sabdariffa</name>
    <name type="common">roselle</name>
    <dbReference type="NCBI Taxonomy" id="183260"/>
    <lineage>
        <taxon>Eukaryota</taxon>
        <taxon>Viridiplantae</taxon>
        <taxon>Streptophyta</taxon>
        <taxon>Embryophyta</taxon>
        <taxon>Tracheophyta</taxon>
        <taxon>Spermatophyta</taxon>
        <taxon>Magnoliopsida</taxon>
        <taxon>eudicotyledons</taxon>
        <taxon>Gunneridae</taxon>
        <taxon>Pentapetalae</taxon>
        <taxon>rosids</taxon>
        <taxon>malvids</taxon>
        <taxon>Malvales</taxon>
        <taxon>Malvaceae</taxon>
        <taxon>Malvoideae</taxon>
        <taxon>Hibiscus</taxon>
    </lineage>
</organism>
<sequence length="85" mass="9390">MLGFNLLLPKLGTSLVRFYVADWFSFRKLVHARASSDISILDSDIPFALVFVAAGATEVMATTGIMEFIKRHVLIIAVFATVMVK</sequence>
<name>A0ABR2C665_9ROSI</name>
<dbReference type="Proteomes" id="UP001472677">
    <property type="component" value="Unassembled WGS sequence"/>
</dbReference>
<evidence type="ECO:0000313" key="2">
    <source>
        <dbReference type="Proteomes" id="UP001472677"/>
    </source>
</evidence>
<protein>
    <recommendedName>
        <fullName evidence="3">GDT1 family protein</fullName>
    </recommendedName>
</protein>
<comment type="caution">
    <text evidence="1">The sequence shown here is derived from an EMBL/GenBank/DDBJ whole genome shotgun (WGS) entry which is preliminary data.</text>
</comment>
<gene>
    <name evidence="1" type="ORF">V6N12_057663</name>
</gene>
<dbReference type="EMBL" id="JBBPBM010000066">
    <property type="protein sequence ID" value="KAK8514767.1"/>
    <property type="molecule type" value="Genomic_DNA"/>
</dbReference>
<proteinExistence type="predicted"/>
<evidence type="ECO:0000313" key="1">
    <source>
        <dbReference type="EMBL" id="KAK8514767.1"/>
    </source>
</evidence>
<evidence type="ECO:0008006" key="3">
    <source>
        <dbReference type="Google" id="ProtNLM"/>
    </source>
</evidence>